<evidence type="ECO:0000256" key="7">
    <source>
        <dbReference type="SAM" id="SignalP"/>
    </source>
</evidence>
<dbReference type="Proteomes" id="UP000267585">
    <property type="component" value="Unassembled WGS sequence"/>
</dbReference>
<dbReference type="PANTHER" id="PTHR22600:SF57">
    <property type="entry name" value="BETA-N-ACETYLHEXOSAMINIDASE"/>
    <property type="match status" value="1"/>
</dbReference>
<protein>
    <recommendedName>
        <fullName evidence="3">beta-N-acetylhexosaminidase</fullName>
        <ecNumber evidence="3">3.2.1.52</ecNumber>
    </recommendedName>
</protein>
<dbReference type="InterPro" id="IPR059177">
    <property type="entry name" value="GH29D-like_dom"/>
</dbReference>
<accession>A0A3S0AET9</accession>
<evidence type="ECO:0000313" key="12">
    <source>
        <dbReference type="Proteomes" id="UP000267585"/>
    </source>
</evidence>
<dbReference type="GO" id="GO:0004563">
    <property type="term" value="F:beta-N-acetylhexosaminidase activity"/>
    <property type="evidence" value="ECO:0007669"/>
    <property type="project" value="UniProtKB-EC"/>
</dbReference>
<dbReference type="PANTHER" id="PTHR22600">
    <property type="entry name" value="BETA-HEXOSAMINIDASE"/>
    <property type="match status" value="1"/>
</dbReference>
<feature type="domain" description="GH29D-like beta-sandwich" evidence="10">
    <location>
        <begin position="550"/>
        <end position="604"/>
    </location>
</feature>
<comment type="caution">
    <text evidence="11">The sequence shown here is derived from an EMBL/GenBank/DDBJ whole genome shotgun (WGS) entry which is preliminary data.</text>
</comment>
<dbReference type="GO" id="GO:0005975">
    <property type="term" value="P:carbohydrate metabolic process"/>
    <property type="evidence" value="ECO:0007669"/>
    <property type="project" value="InterPro"/>
</dbReference>
<dbReference type="EMBL" id="RQPJ01000003">
    <property type="protein sequence ID" value="RTE53970.1"/>
    <property type="molecule type" value="Genomic_DNA"/>
</dbReference>
<reference evidence="11 12" key="1">
    <citation type="submission" date="2018-11" db="EMBL/GenBank/DDBJ databases">
        <title>Arenibacter aquaticus sp.nov., a marine bacterium isolated from surface seawater in the South China Sea.</title>
        <authorList>
            <person name="Guo J."/>
            <person name="Sun J."/>
        </authorList>
    </citation>
    <scope>NUCLEOTIDE SEQUENCE [LARGE SCALE GENOMIC DNA]</scope>
    <source>
        <strain evidence="11 12">GUO666</strain>
    </source>
</reference>
<evidence type="ECO:0000256" key="3">
    <source>
        <dbReference type="ARBA" id="ARBA00012663"/>
    </source>
</evidence>
<evidence type="ECO:0000256" key="5">
    <source>
        <dbReference type="ARBA" id="ARBA00023295"/>
    </source>
</evidence>
<dbReference type="InterPro" id="IPR015883">
    <property type="entry name" value="Glyco_hydro_20_cat"/>
</dbReference>
<feature type="signal peptide" evidence="7">
    <location>
        <begin position="1"/>
        <end position="23"/>
    </location>
</feature>
<evidence type="ECO:0000259" key="8">
    <source>
        <dbReference type="Pfam" id="PF00728"/>
    </source>
</evidence>
<gene>
    <name evidence="11" type="ORF">EHW67_08535</name>
</gene>
<dbReference type="EC" id="3.2.1.52" evidence="3"/>
<keyword evidence="7" id="KW-0732">Signal</keyword>
<evidence type="ECO:0000256" key="6">
    <source>
        <dbReference type="PIRSR" id="PIRSR625705-1"/>
    </source>
</evidence>
<comment type="catalytic activity">
    <reaction evidence="1">
        <text>Hydrolysis of terminal non-reducing N-acetyl-D-hexosamine residues in N-acetyl-beta-D-hexosaminides.</text>
        <dbReference type="EC" id="3.2.1.52"/>
    </reaction>
</comment>
<feature type="domain" description="Beta-hexosaminidase bacterial type N-terminal" evidence="9">
    <location>
        <begin position="26"/>
        <end position="135"/>
    </location>
</feature>
<feature type="chain" id="PRO_5018549200" description="beta-N-acetylhexosaminidase" evidence="7">
    <location>
        <begin position="24"/>
        <end position="738"/>
    </location>
</feature>
<evidence type="ECO:0000256" key="4">
    <source>
        <dbReference type="ARBA" id="ARBA00022801"/>
    </source>
</evidence>
<comment type="similarity">
    <text evidence="2">Belongs to the glycosyl hydrolase 20 family.</text>
</comment>
<feature type="domain" description="Glycoside hydrolase family 20 catalytic" evidence="8">
    <location>
        <begin position="160"/>
        <end position="510"/>
    </location>
</feature>
<dbReference type="InterPro" id="IPR029018">
    <property type="entry name" value="Hex-like_dom2"/>
</dbReference>
<name>A0A3S0AET9_9FLAO</name>
<keyword evidence="5" id="KW-0326">Glycosidase</keyword>
<proteinExistence type="inferred from homology"/>
<dbReference type="Gene3D" id="3.30.379.10">
    <property type="entry name" value="Chitobiase/beta-hexosaminidase domain 2-like"/>
    <property type="match status" value="1"/>
</dbReference>
<keyword evidence="12" id="KW-1185">Reference proteome</keyword>
<dbReference type="InterPro" id="IPR025705">
    <property type="entry name" value="Beta_hexosaminidase_sua/sub"/>
</dbReference>
<evidence type="ECO:0000256" key="1">
    <source>
        <dbReference type="ARBA" id="ARBA00001231"/>
    </source>
</evidence>
<evidence type="ECO:0000259" key="10">
    <source>
        <dbReference type="Pfam" id="PF13290"/>
    </source>
</evidence>
<evidence type="ECO:0000259" key="9">
    <source>
        <dbReference type="Pfam" id="PF02838"/>
    </source>
</evidence>
<dbReference type="Pfam" id="PF02838">
    <property type="entry name" value="Glyco_hydro_20b"/>
    <property type="match status" value="1"/>
</dbReference>
<evidence type="ECO:0000256" key="2">
    <source>
        <dbReference type="ARBA" id="ARBA00006285"/>
    </source>
</evidence>
<dbReference type="Pfam" id="PF00728">
    <property type="entry name" value="Glyco_hydro_20"/>
    <property type="match status" value="1"/>
</dbReference>
<dbReference type="SUPFAM" id="SSF55545">
    <property type="entry name" value="beta-N-acetylhexosaminidase-like domain"/>
    <property type="match status" value="1"/>
</dbReference>
<dbReference type="Pfam" id="PF13290">
    <property type="entry name" value="CHB_HEX_C_1"/>
    <property type="match status" value="1"/>
</dbReference>
<organism evidence="11 12">
    <name type="scientific">Arenibacter aquaticus</name>
    <dbReference type="NCBI Taxonomy" id="2489054"/>
    <lineage>
        <taxon>Bacteria</taxon>
        <taxon>Pseudomonadati</taxon>
        <taxon>Bacteroidota</taxon>
        <taxon>Flavobacteriia</taxon>
        <taxon>Flavobacteriales</taxon>
        <taxon>Flavobacteriaceae</taxon>
        <taxon>Arenibacter</taxon>
    </lineage>
</organism>
<keyword evidence="4" id="KW-0378">Hydrolase</keyword>
<dbReference type="GO" id="GO:0030203">
    <property type="term" value="P:glycosaminoglycan metabolic process"/>
    <property type="evidence" value="ECO:0007669"/>
    <property type="project" value="TreeGrafter"/>
</dbReference>
<dbReference type="InterPro" id="IPR015882">
    <property type="entry name" value="HEX_bac_N"/>
</dbReference>
<dbReference type="Gene3D" id="3.20.20.80">
    <property type="entry name" value="Glycosidases"/>
    <property type="match status" value="1"/>
</dbReference>
<sequence>MLKTILGKTCLLFFVIINSYGQAETTDIIPKSQLFEPNGELFLLDHSTKIQYNEGLEALATYLGKTLSPATGWDFELSASKKSKKNSIHLSIDPQDDKEEGYRLSVNSRNIQIIGNSEAGVFNGIQTLRQMLPIEIFNPRRQKDVDWAIEGAYVEDEPTYPWRGMMLDVSRYFYEVSYVKQLVDMMAMYKMNVLHLHLIDDAGWRIEIKKYPKLTSVGGFRGDGHERTGGYYTQEEIKEIVAYAALRNIEVIPEIEIPAHTLPAIAAYPHLSCTGAPQVVQTQHSISGELYCVGRESTFDFLEDVFDEVVALFPSKYIHVGGDEAKYDRWAQCSHCQKRKETLGLEKEADLQVYFTNRIQKVLKNHGKIIVGWDEIIERGLDDKAVGMVWHNKKKAILGTQAGHDMVMALSSHAYFDVAESNIPGEVKAATWLSPISLEKVYGMDPVVEGLGDEFKSQVLGVHATLWSDQFIHGTILQEIQPINENRSEKYFDYLTFPRMAALAEVAWTEKSRKDWSDFEQRMRKHYNRYDEAGYGYRVPQPKLIGKKEMDGSIEVTMENVVEGAHITYTTNGLKPNSYDKIYTKPVRVEKLSDFKAITVVNRQQFSLPLYFPEKYEQFKKFGTLLGEWKPALIKGVNFGELELNSTGKINGNGTYEVTFIYTDGAHKLEIEGVSVYKNRQLITEDRHKGETGPTSIDNTYNIKIDGYETGAEFIIKAKVRGDIGNDSYGVVFIKKKD</sequence>
<dbReference type="InterPro" id="IPR017853">
    <property type="entry name" value="GH"/>
</dbReference>
<feature type="active site" description="Proton donor" evidence="6">
    <location>
        <position position="324"/>
    </location>
</feature>
<dbReference type="AlphaFoldDB" id="A0A3S0AET9"/>
<dbReference type="SUPFAM" id="SSF51445">
    <property type="entry name" value="(Trans)glycosidases"/>
    <property type="match status" value="1"/>
</dbReference>
<dbReference type="CDD" id="cd06563">
    <property type="entry name" value="GH20_chitobiase-like"/>
    <property type="match status" value="1"/>
</dbReference>
<dbReference type="GO" id="GO:0016020">
    <property type="term" value="C:membrane"/>
    <property type="evidence" value="ECO:0007669"/>
    <property type="project" value="TreeGrafter"/>
</dbReference>
<evidence type="ECO:0000313" key="11">
    <source>
        <dbReference type="EMBL" id="RTE53970.1"/>
    </source>
</evidence>
<dbReference type="PRINTS" id="PR00738">
    <property type="entry name" value="GLHYDRLASE20"/>
</dbReference>